<name>A0A5B7DXU2_PORTR</name>
<protein>
    <submittedName>
        <fullName evidence="1">Uncharacterized protein</fullName>
    </submittedName>
</protein>
<dbReference type="Proteomes" id="UP000324222">
    <property type="component" value="Unassembled WGS sequence"/>
</dbReference>
<reference evidence="1 2" key="1">
    <citation type="submission" date="2019-05" db="EMBL/GenBank/DDBJ databases">
        <title>Another draft genome of Portunus trituberculatus and its Hox gene families provides insights of decapod evolution.</title>
        <authorList>
            <person name="Jeong J.-H."/>
            <person name="Song I."/>
            <person name="Kim S."/>
            <person name="Choi T."/>
            <person name="Kim D."/>
            <person name="Ryu S."/>
            <person name="Kim W."/>
        </authorList>
    </citation>
    <scope>NUCLEOTIDE SEQUENCE [LARGE SCALE GENOMIC DNA]</scope>
    <source>
        <tissue evidence="1">Muscle</tissue>
    </source>
</reference>
<organism evidence="1 2">
    <name type="scientific">Portunus trituberculatus</name>
    <name type="common">Swimming crab</name>
    <name type="synonym">Neptunus trituberculatus</name>
    <dbReference type="NCBI Taxonomy" id="210409"/>
    <lineage>
        <taxon>Eukaryota</taxon>
        <taxon>Metazoa</taxon>
        <taxon>Ecdysozoa</taxon>
        <taxon>Arthropoda</taxon>
        <taxon>Crustacea</taxon>
        <taxon>Multicrustacea</taxon>
        <taxon>Malacostraca</taxon>
        <taxon>Eumalacostraca</taxon>
        <taxon>Eucarida</taxon>
        <taxon>Decapoda</taxon>
        <taxon>Pleocyemata</taxon>
        <taxon>Brachyura</taxon>
        <taxon>Eubrachyura</taxon>
        <taxon>Portunoidea</taxon>
        <taxon>Portunidae</taxon>
        <taxon>Portuninae</taxon>
        <taxon>Portunus</taxon>
    </lineage>
</organism>
<evidence type="ECO:0000313" key="1">
    <source>
        <dbReference type="EMBL" id="MPC25857.1"/>
    </source>
</evidence>
<proteinExistence type="predicted"/>
<dbReference type="AlphaFoldDB" id="A0A5B7DXU2"/>
<comment type="caution">
    <text evidence="1">The sequence shown here is derived from an EMBL/GenBank/DDBJ whole genome shotgun (WGS) entry which is preliminary data.</text>
</comment>
<dbReference type="EMBL" id="VSRR010001519">
    <property type="protein sequence ID" value="MPC25857.1"/>
    <property type="molecule type" value="Genomic_DNA"/>
</dbReference>
<gene>
    <name evidence="1" type="ORF">E2C01_018980</name>
</gene>
<keyword evidence="2" id="KW-1185">Reference proteome</keyword>
<accession>A0A5B7DXU2</accession>
<sequence>MELLDWRRGTVVSEACLAPSLPLFPKDATVQRNGLWQVRSRKGSQYFYTPQGRESLALLTEFLNGREPTKGNKNSD</sequence>
<evidence type="ECO:0000313" key="2">
    <source>
        <dbReference type="Proteomes" id="UP000324222"/>
    </source>
</evidence>